<dbReference type="EC" id="2.7.1.48" evidence="2"/>
<dbReference type="Gene3D" id="3.40.50.300">
    <property type="entry name" value="P-loop containing nucleotide triphosphate hydrolases"/>
    <property type="match status" value="1"/>
</dbReference>
<sequence length="201" mass="23804">METLKEILRNEYVKHSPDRPFVVAIDGLSGAGKTTLVNQLRGIVPNEMNFHIDDFIVERFRRYGTGEPEAMEYYALQWDVDLLVETLFKPLQEGQATLTLPYYDRDRDEVINRTVEIAPNALVLIEGIFLLRDEWRSYFDYVVYLDCPREVRYERVLQRDTYIGDMTERLAKYERRYWPGEAHYLETVNPKVKADQIIQID</sequence>
<dbReference type="RefSeq" id="WP_029335950.1">
    <property type="nucleotide sequence ID" value="NZ_UGGP01000001.1"/>
</dbReference>
<evidence type="ECO:0000313" key="2">
    <source>
        <dbReference type="EMBL" id="STO09053.1"/>
    </source>
</evidence>
<evidence type="ECO:0000313" key="3">
    <source>
        <dbReference type="Proteomes" id="UP000254060"/>
    </source>
</evidence>
<dbReference type="GO" id="GO:0004849">
    <property type="term" value="F:uridine kinase activity"/>
    <property type="evidence" value="ECO:0007669"/>
    <property type="project" value="UniProtKB-EC"/>
</dbReference>
<gene>
    <name evidence="2" type="primary">udk_2</name>
    <name evidence="2" type="ORF">NCTC13163_02448</name>
</gene>
<name>A0A377FXM4_9BACL</name>
<dbReference type="AlphaFoldDB" id="A0A377FXM4"/>
<dbReference type="SUPFAM" id="SSF52540">
    <property type="entry name" value="P-loop containing nucleoside triphosphate hydrolases"/>
    <property type="match status" value="1"/>
</dbReference>
<dbReference type="Proteomes" id="UP000254060">
    <property type="component" value="Unassembled WGS sequence"/>
</dbReference>
<dbReference type="PANTHER" id="PTHR10285">
    <property type="entry name" value="URIDINE KINASE"/>
    <property type="match status" value="1"/>
</dbReference>
<dbReference type="Pfam" id="PF00485">
    <property type="entry name" value="PRK"/>
    <property type="match status" value="1"/>
</dbReference>
<dbReference type="InterPro" id="IPR006083">
    <property type="entry name" value="PRK/URK"/>
</dbReference>
<reference evidence="2 3" key="1">
    <citation type="submission" date="2018-06" db="EMBL/GenBank/DDBJ databases">
        <authorList>
            <consortium name="Pathogen Informatics"/>
            <person name="Doyle S."/>
        </authorList>
    </citation>
    <scope>NUCLEOTIDE SEQUENCE [LARGE SCALE GENOMIC DNA]</scope>
    <source>
        <strain evidence="2 3">NCTC13163</strain>
    </source>
</reference>
<dbReference type="GO" id="GO:0005524">
    <property type="term" value="F:ATP binding"/>
    <property type="evidence" value="ECO:0007669"/>
    <property type="project" value="InterPro"/>
</dbReference>
<organism evidence="2 3">
    <name type="scientific">Exiguobacterium aurantiacum</name>
    <dbReference type="NCBI Taxonomy" id="33987"/>
    <lineage>
        <taxon>Bacteria</taxon>
        <taxon>Bacillati</taxon>
        <taxon>Bacillota</taxon>
        <taxon>Bacilli</taxon>
        <taxon>Bacillales</taxon>
        <taxon>Bacillales Family XII. Incertae Sedis</taxon>
        <taxon>Exiguobacterium</taxon>
    </lineage>
</organism>
<protein>
    <submittedName>
        <fullName evidence="2">Uridine kinase</fullName>
        <ecNumber evidence="2">2.7.1.48</ecNumber>
    </submittedName>
</protein>
<keyword evidence="2" id="KW-0418">Kinase</keyword>
<keyword evidence="2" id="KW-0808">Transferase</keyword>
<accession>A0A377FXM4</accession>
<dbReference type="InterPro" id="IPR027417">
    <property type="entry name" value="P-loop_NTPase"/>
</dbReference>
<dbReference type="EMBL" id="UGGP01000001">
    <property type="protein sequence ID" value="STO09053.1"/>
    <property type="molecule type" value="Genomic_DNA"/>
</dbReference>
<dbReference type="STRING" id="1397694.GCA_000702585_02934"/>
<evidence type="ECO:0000259" key="1">
    <source>
        <dbReference type="Pfam" id="PF00485"/>
    </source>
</evidence>
<dbReference type="NCBIfam" id="NF005807">
    <property type="entry name" value="PRK07667.1"/>
    <property type="match status" value="1"/>
</dbReference>
<dbReference type="OrthoDB" id="1420794at2"/>
<proteinExistence type="predicted"/>
<feature type="domain" description="Phosphoribulokinase/uridine kinase" evidence="1">
    <location>
        <begin position="22"/>
        <end position="162"/>
    </location>
</feature>